<dbReference type="OrthoDB" id="9804309at2"/>
<evidence type="ECO:0000256" key="2">
    <source>
        <dbReference type="ARBA" id="ARBA00033753"/>
    </source>
</evidence>
<sequence>MKIELQPIGYINSPYHEKFATPRQPGLVSQAQGYVELVSPYNQADSVAGLETCSHIWIEFVFHEVMNQGWKPKVRPPRLGGNEKMGVFATRSTHRPNPIGLSVVKLDRIDINNGVRLWISGLDLIDGTPVVDIKPYVPYSDCLPDAQYPFAQDKPPAIDVIFSQACETRLNNQPQLKTFLLQVLEQDPRPAFHKFDQEREYGAALMQHNVKWRYQKDDSGNISLYVESITPLA</sequence>
<dbReference type="HOGENOM" id="CLU_013458_3_0_6"/>
<dbReference type="InterPro" id="IPR041369">
    <property type="entry name" value="TrmO_C"/>
</dbReference>
<evidence type="ECO:0000313" key="4">
    <source>
        <dbReference type="EMBL" id="EAT13694.1"/>
    </source>
</evidence>
<dbReference type="Pfam" id="PF01980">
    <property type="entry name" value="TrmO_N"/>
    <property type="match status" value="1"/>
</dbReference>
<organism evidence="4 5">
    <name type="scientific">Bermanella marisrubri</name>
    <dbReference type="NCBI Taxonomy" id="207949"/>
    <lineage>
        <taxon>Bacteria</taxon>
        <taxon>Pseudomonadati</taxon>
        <taxon>Pseudomonadota</taxon>
        <taxon>Gammaproteobacteria</taxon>
        <taxon>Oceanospirillales</taxon>
        <taxon>Oceanospirillaceae</taxon>
        <taxon>Bermanella</taxon>
    </lineage>
</organism>
<dbReference type="Gene3D" id="2.40.30.70">
    <property type="entry name" value="YaeB-like"/>
    <property type="match status" value="1"/>
</dbReference>
<dbReference type="EMBL" id="AAQH01000001">
    <property type="protein sequence ID" value="EAT13694.1"/>
    <property type="molecule type" value="Genomic_DNA"/>
</dbReference>
<reference evidence="4 5" key="1">
    <citation type="submission" date="2006-03" db="EMBL/GenBank/DDBJ databases">
        <authorList>
            <person name="Pinhassi J."/>
            <person name="Pedros-Alio C."/>
            <person name="Ferriera S."/>
            <person name="Johnson J."/>
            <person name="Kravitz S."/>
            <person name="Halpern A."/>
            <person name="Remington K."/>
            <person name="Beeson K."/>
            <person name="Tran B."/>
            <person name="Rogers Y.-H."/>
            <person name="Friedman R."/>
            <person name="Venter J.C."/>
        </authorList>
    </citation>
    <scope>NUCLEOTIDE SEQUENCE [LARGE SCALE GENOMIC DNA]</scope>
    <source>
        <strain evidence="4 5">RED65</strain>
    </source>
</reference>
<dbReference type="AlphaFoldDB" id="Q1N698"/>
<dbReference type="InterPro" id="IPR036414">
    <property type="entry name" value="YaeB_N_sf"/>
</dbReference>
<dbReference type="InterPro" id="IPR040372">
    <property type="entry name" value="YaeB-like"/>
</dbReference>
<gene>
    <name evidence="4" type="ORF">RED65_09889</name>
</gene>
<name>Q1N698_9GAMM</name>
<dbReference type="FunFam" id="2.40.30.70:FF:000001">
    <property type="entry name" value="tRNA (N6-threonylcarbamoyladenosine(37)-N6)-methyltransferase TrmO"/>
    <property type="match status" value="1"/>
</dbReference>
<dbReference type="PANTHER" id="PTHR12818:SF0">
    <property type="entry name" value="TRNA (ADENINE(37)-N6)-METHYLTRANSFERASE"/>
    <property type="match status" value="1"/>
</dbReference>
<dbReference type="GO" id="GO:0089715">
    <property type="term" value="F:tRNA (L-threonylcarbamoyladenosine(37)-C2) methyltransferase activity"/>
    <property type="evidence" value="ECO:0007669"/>
    <property type="project" value="TreeGrafter"/>
</dbReference>
<dbReference type="PANTHER" id="PTHR12818">
    <property type="entry name" value="TRNA (ADENINE(37)-N6)-METHYLTRANSFERASE"/>
    <property type="match status" value="1"/>
</dbReference>
<keyword evidence="1" id="KW-0949">S-adenosyl-L-methionine</keyword>
<evidence type="ECO:0000259" key="3">
    <source>
        <dbReference type="PROSITE" id="PS51668"/>
    </source>
</evidence>
<protein>
    <recommendedName>
        <fullName evidence="3">TsaA-like domain-containing protein</fullName>
    </recommendedName>
</protein>
<dbReference type="STRING" id="207949.RED65_09889"/>
<dbReference type="PROSITE" id="PS01318">
    <property type="entry name" value="TSAA_1"/>
    <property type="match status" value="1"/>
</dbReference>
<feature type="domain" description="TsaA-like" evidence="3">
    <location>
        <begin position="5"/>
        <end position="145"/>
    </location>
</feature>
<evidence type="ECO:0000256" key="1">
    <source>
        <dbReference type="ARBA" id="ARBA00022691"/>
    </source>
</evidence>
<evidence type="ECO:0000313" key="5">
    <source>
        <dbReference type="Proteomes" id="UP000004263"/>
    </source>
</evidence>
<dbReference type="InterPro" id="IPR023370">
    <property type="entry name" value="TrmO-like_N"/>
</dbReference>
<dbReference type="CDD" id="cd09281">
    <property type="entry name" value="UPF0066"/>
    <property type="match status" value="1"/>
</dbReference>
<dbReference type="InterPro" id="IPR023368">
    <property type="entry name" value="UPF0066_cons_site"/>
</dbReference>
<dbReference type="RefSeq" id="WP_007017115.1">
    <property type="nucleotide sequence ID" value="NZ_CH724113.1"/>
</dbReference>
<dbReference type="InterPro" id="IPR036413">
    <property type="entry name" value="YaeB-like_sf"/>
</dbReference>
<keyword evidence="5" id="KW-1185">Reference proteome</keyword>
<dbReference type="SUPFAM" id="SSF118196">
    <property type="entry name" value="YaeB-like"/>
    <property type="match status" value="1"/>
</dbReference>
<dbReference type="NCBIfam" id="TIGR00104">
    <property type="entry name" value="tRNA_TsaA"/>
    <property type="match status" value="1"/>
</dbReference>
<comment type="similarity">
    <text evidence="2">Belongs to the tRNA methyltransferase O family.</text>
</comment>
<proteinExistence type="inferred from homology"/>
<dbReference type="PROSITE" id="PS51668">
    <property type="entry name" value="TSAA_2"/>
    <property type="match status" value="1"/>
</dbReference>
<accession>Q1N698</accession>
<dbReference type="Proteomes" id="UP000004263">
    <property type="component" value="Unassembled WGS sequence"/>
</dbReference>
<dbReference type="Pfam" id="PF18389">
    <property type="entry name" value="TrmO_C"/>
    <property type="match status" value="1"/>
</dbReference>
<dbReference type="Gene3D" id="3.30.2310.10">
    <property type="entry name" value="YaeB-like"/>
    <property type="match status" value="1"/>
</dbReference>
<comment type="caution">
    <text evidence="4">The sequence shown here is derived from an EMBL/GenBank/DDBJ whole genome shotgun (WGS) entry which is preliminary data.</text>
</comment>